<dbReference type="InterPro" id="IPR013785">
    <property type="entry name" value="Aldolase_TIM"/>
</dbReference>
<keyword evidence="2 5" id="KW-0963">Cytoplasm</keyword>
<evidence type="ECO:0000256" key="3">
    <source>
        <dbReference type="ARBA" id="ARBA00023152"/>
    </source>
</evidence>
<dbReference type="GO" id="GO:0004807">
    <property type="term" value="F:triose-phosphate isomerase activity"/>
    <property type="evidence" value="ECO:0007669"/>
    <property type="project" value="UniProtKB-UniRule"/>
</dbReference>
<dbReference type="UniPathway" id="UPA00109">
    <property type="reaction ID" value="UER00189"/>
</dbReference>
<dbReference type="AlphaFoldDB" id="A0A7J3ZLR5"/>
<comment type="caution">
    <text evidence="6">The sequence shown here is derived from an EMBL/GenBank/DDBJ whole genome shotgun (WGS) entry which is preliminary data.</text>
</comment>
<dbReference type="EMBL" id="DRZC01000079">
    <property type="protein sequence ID" value="HHQ80964.1"/>
    <property type="molecule type" value="Genomic_DNA"/>
</dbReference>
<organism evidence="6">
    <name type="scientific">Fervidicoccus fontis</name>
    <dbReference type="NCBI Taxonomy" id="683846"/>
    <lineage>
        <taxon>Archaea</taxon>
        <taxon>Thermoproteota</taxon>
        <taxon>Thermoprotei</taxon>
        <taxon>Fervidicoccales</taxon>
        <taxon>Fervidicoccaceae</taxon>
        <taxon>Fervidicoccus</taxon>
    </lineage>
</organism>
<comment type="subcellular location">
    <subcellularLocation>
        <location evidence="5">Cytoplasm</location>
    </subcellularLocation>
</comment>
<feature type="binding site" evidence="5">
    <location>
        <position position="183"/>
    </location>
    <ligand>
        <name>substrate</name>
    </ligand>
</feature>
<evidence type="ECO:0000256" key="5">
    <source>
        <dbReference type="HAMAP-Rule" id="MF_00147"/>
    </source>
</evidence>
<feature type="binding site" evidence="5">
    <location>
        <begin position="10"/>
        <end position="12"/>
    </location>
    <ligand>
        <name>substrate</name>
    </ligand>
</feature>
<dbReference type="InterPro" id="IPR022891">
    <property type="entry name" value="Triosephosphate_isomerase_arc"/>
</dbReference>
<dbReference type="InterPro" id="IPR020861">
    <property type="entry name" value="Triosephosphate_isomerase_AS"/>
</dbReference>
<feature type="binding site" evidence="5">
    <location>
        <position position="147"/>
    </location>
    <ligand>
        <name>substrate</name>
    </ligand>
</feature>
<evidence type="ECO:0000256" key="2">
    <source>
        <dbReference type="ARBA" id="ARBA00022490"/>
    </source>
</evidence>
<dbReference type="GO" id="GO:0006094">
    <property type="term" value="P:gluconeogenesis"/>
    <property type="evidence" value="ECO:0007669"/>
    <property type="project" value="UniProtKB-UniRule"/>
</dbReference>
<comment type="subunit">
    <text evidence="5">Homotetramer; dimer of dimers.</text>
</comment>
<evidence type="ECO:0000256" key="1">
    <source>
        <dbReference type="ARBA" id="ARBA00022432"/>
    </source>
</evidence>
<reference evidence="6" key="1">
    <citation type="journal article" date="2020" name="mSystems">
        <title>Genome- and Community-Level Interaction Insights into Carbon Utilization and Element Cycling Functions of Hydrothermarchaeota in Hydrothermal Sediment.</title>
        <authorList>
            <person name="Zhou Z."/>
            <person name="Liu Y."/>
            <person name="Xu W."/>
            <person name="Pan J."/>
            <person name="Luo Z.H."/>
            <person name="Li M."/>
        </authorList>
    </citation>
    <scope>NUCLEOTIDE SEQUENCE [LARGE SCALE GENOMIC DNA]</scope>
    <source>
        <strain evidence="6">SpSt-1116</strain>
    </source>
</reference>
<dbReference type="UniPathway" id="UPA00138"/>
<comment type="pathway">
    <text evidence="5">Carbohydrate degradation; glycolysis; D-glyceraldehyde 3-phosphate from glycerone phosphate: step 1/1.</text>
</comment>
<proteinExistence type="inferred from homology"/>
<sequence>MERPPVLIVNYKTYNTGIGRQGLEIAKGAEHISRDYNVEIMLAVPYTMIPVLSGSVSIPILAQHVDPLEPGRGTGFVTVEAIRDAGAKGSLINHSEHRVTLADAQIAIKRLKESGLLSVGCGDTPEAAGSIGLLGADIIAVEPPELIGTGISVSKAKPEVVTAAIALIKERLQLNVPVLVGAGITHKDDARRSIELGADGILVASAVMKAEDPVGKIKELAEGLIGKA</sequence>
<dbReference type="CDD" id="cd00311">
    <property type="entry name" value="TIM"/>
    <property type="match status" value="1"/>
</dbReference>
<feature type="binding site" evidence="5">
    <location>
        <begin position="204"/>
        <end position="205"/>
    </location>
    <ligand>
        <name>substrate</name>
    </ligand>
</feature>
<comment type="similarity">
    <text evidence="5">Belongs to the triosephosphate isomerase family.</text>
</comment>
<name>A0A7J3ZLR5_9CREN</name>
<dbReference type="GO" id="GO:0005737">
    <property type="term" value="C:cytoplasm"/>
    <property type="evidence" value="ECO:0007669"/>
    <property type="project" value="UniProtKB-SubCell"/>
</dbReference>
<dbReference type="PROSITE" id="PS51440">
    <property type="entry name" value="TIM_2"/>
    <property type="match status" value="1"/>
</dbReference>
<dbReference type="HAMAP" id="MF_00147_A">
    <property type="entry name" value="TIM_A"/>
    <property type="match status" value="1"/>
</dbReference>
<keyword evidence="1 5" id="KW-0312">Gluconeogenesis</keyword>
<dbReference type="Pfam" id="PF00121">
    <property type="entry name" value="TIM"/>
    <property type="match status" value="1"/>
</dbReference>
<keyword evidence="3 5" id="KW-0324">Glycolysis</keyword>
<dbReference type="GO" id="GO:0006096">
    <property type="term" value="P:glycolytic process"/>
    <property type="evidence" value="ECO:0007669"/>
    <property type="project" value="UniProtKB-UniRule"/>
</dbReference>
<dbReference type="NCBIfam" id="NF003302">
    <property type="entry name" value="PRK04302.1"/>
    <property type="match status" value="1"/>
</dbReference>
<gene>
    <name evidence="5 6" type="primary">tpiA</name>
    <name evidence="6" type="ORF">ENM78_05905</name>
</gene>
<dbReference type="NCBIfam" id="TIGR00419">
    <property type="entry name" value="tim"/>
    <property type="match status" value="1"/>
</dbReference>
<dbReference type="EC" id="5.3.1.1" evidence="5"/>
<accession>A0A7J3ZLR5</accession>
<evidence type="ECO:0000313" key="6">
    <source>
        <dbReference type="EMBL" id="HHQ80964.1"/>
    </source>
</evidence>
<protein>
    <recommendedName>
        <fullName evidence="5">Triosephosphate isomerase</fullName>
        <shortName evidence="5">TIM</shortName>
        <shortName evidence="5">TPI</shortName>
        <ecNumber evidence="5">5.3.1.1</ecNumber>
    </recommendedName>
    <alternativeName>
        <fullName evidence="5">Triose-phosphate isomerase</fullName>
    </alternativeName>
</protein>
<comment type="catalytic activity">
    <reaction evidence="5">
        <text>D-glyceraldehyde 3-phosphate = dihydroxyacetone phosphate</text>
        <dbReference type="Rhea" id="RHEA:18585"/>
        <dbReference type="ChEBI" id="CHEBI:57642"/>
        <dbReference type="ChEBI" id="CHEBI:59776"/>
        <dbReference type="EC" id="5.3.1.1"/>
    </reaction>
</comment>
<comment type="pathway">
    <text evidence="5">Carbohydrate biosynthesis; gluconeogenesis.</text>
</comment>
<dbReference type="InterPro" id="IPR035990">
    <property type="entry name" value="TIM_sf"/>
</dbReference>
<dbReference type="PROSITE" id="PS00171">
    <property type="entry name" value="TIM_1"/>
    <property type="match status" value="1"/>
</dbReference>
<comment type="function">
    <text evidence="5">Involved in the gluconeogenesis. Catalyzes stereospecifically the conversion of dihydroxyacetone phosphate (DHAP) to D-glyceraldehyde-3-phosphate (G3P).</text>
</comment>
<dbReference type="InterPro" id="IPR000652">
    <property type="entry name" value="Triosephosphate_isomerase"/>
</dbReference>
<evidence type="ECO:0000256" key="4">
    <source>
        <dbReference type="ARBA" id="ARBA00023235"/>
    </source>
</evidence>
<feature type="active site" description="Proton acceptor" evidence="5">
    <location>
        <position position="142"/>
    </location>
</feature>
<dbReference type="Gene3D" id="3.20.20.70">
    <property type="entry name" value="Aldolase class I"/>
    <property type="match status" value="1"/>
</dbReference>
<keyword evidence="4 5" id="KW-0413">Isomerase</keyword>
<feature type="active site" description="Electrophile" evidence="5">
    <location>
        <position position="94"/>
    </location>
</feature>
<dbReference type="SUPFAM" id="SSF51351">
    <property type="entry name" value="Triosephosphate isomerase (TIM)"/>
    <property type="match status" value="1"/>
</dbReference>